<dbReference type="RefSeq" id="WP_345218055.1">
    <property type="nucleotide sequence ID" value="NZ_BAABGN010000013.1"/>
</dbReference>
<protein>
    <recommendedName>
        <fullName evidence="2">DUF112 domain-containing protein</fullName>
    </recommendedName>
</protein>
<evidence type="ECO:0000313" key="4">
    <source>
        <dbReference type="Proteomes" id="UP001500622"/>
    </source>
</evidence>
<dbReference type="InterPro" id="IPR002823">
    <property type="entry name" value="DUF112_TM"/>
</dbReference>
<keyword evidence="1" id="KW-0472">Membrane</keyword>
<sequence>MVESALQALEVMAAPQHLLWLGIGVGIGLILGIIPGLGGITGMAVLLPLIVGMDPTSGIAMMIGLIAATTIGDTFPSVLLGVPGTAASQATVVDGYPMARKGLANVALGAAFMSNMVGGIIGGIALLVLIPLARPIITAIGSPQLFMLALLGFCLVAALSRGSIGPALVAGFLGMLLGSIGTANMTGEYRFVGGIFYFYDGIDLAILAIGVFAIPSVLSLLTQGESVARSLQHSKGGVLRGVREALHNKRVVAGNSLLGSALGIIPGVGGSVIDWIAYGTTKQMVRDRDQFGKGDVRGVIAPEAANNAKDGGVLVPTLMFAIPGSATAAILLGGLTTMGVATGPTMLRPGHLYLVFVIIWTLVLANALGAIASAGLAGPLSRISLLKPYTYSPFLIVIMLMAAYQASVRWGDVALVVVIALLSWGMQMIKWPRPPLIIGFVLGQGAEGYLWISVSRYEWSWLTQPATIVIGVLVILTLVGGFTNTFSGITNRFSGPDVPARSGRKSTNA</sequence>
<keyword evidence="1" id="KW-0812">Transmembrane</keyword>
<gene>
    <name evidence="3" type="ORF">GCM10023169_35910</name>
</gene>
<evidence type="ECO:0000259" key="2">
    <source>
        <dbReference type="Pfam" id="PF01970"/>
    </source>
</evidence>
<feature type="transmembrane region" description="Helical" evidence="1">
    <location>
        <begin position="436"/>
        <end position="454"/>
    </location>
</feature>
<feature type="domain" description="DUF112" evidence="2">
    <location>
        <begin position="18"/>
        <end position="438"/>
    </location>
</feature>
<feature type="transmembrane region" description="Helical" evidence="1">
    <location>
        <begin position="59"/>
        <end position="82"/>
    </location>
</feature>
<evidence type="ECO:0000256" key="1">
    <source>
        <dbReference type="SAM" id="Phobius"/>
    </source>
</evidence>
<dbReference type="Proteomes" id="UP001500622">
    <property type="component" value="Unassembled WGS sequence"/>
</dbReference>
<feature type="transmembrane region" description="Helical" evidence="1">
    <location>
        <begin position="466"/>
        <end position="486"/>
    </location>
</feature>
<dbReference type="PANTHER" id="PTHR35342:SF5">
    <property type="entry name" value="TRICARBOXYLIC TRANSPORT PROTEIN"/>
    <property type="match status" value="1"/>
</dbReference>
<feature type="transmembrane region" description="Helical" evidence="1">
    <location>
        <begin position="20"/>
        <end position="47"/>
    </location>
</feature>
<feature type="transmembrane region" description="Helical" evidence="1">
    <location>
        <begin position="313"/>
        <end position="332"/>
    </location>
</feature>
<feature type="transmembrane region" description="Helical" evidence="1">
    <location>
        <begin position="389"/>
        <end position="407"/>
    </location>
</feature>
<dbReference type="EMBL" id="BAABGN010000013">
    <property type="protein sequence ID" value="GAA4431403.1"/>
    <property type="molecule type" value="Genomic_DNA"/>
</dbReference>
<evidence type="ECO:0000313" key="3">
    <source>
        <dbReference type="EMBL" id="GAA4431403.1"/>
    </source>
</evidence>
<reference evidence="4" key="1">
    <citation type="journal article" date="2019" name="Int. J. Syst. Evol. Microbiol.">
        <title>The Global Catalogue of Microorganisms (GCM) 10K type strain sequencing project: providing services to taxonomists for standard genome sequencing and annotation.</title>
        <authorList>
            <consortium name="The Broad Institute Genomics Platform"/>
            <consortium name="The Broad Institute Genome Sequencing Center for Infectious Disease"/>
            <person name="Wu L."/>
            <person name="Ma J."/>
        </authorList>
    </citation>
    <scope>NUCLEOTIDE SEQUENCE [LARGE SCALE GENOMIC DNA]</scope>
    <source>
        <strain evidence="4">JCM 17810</strain>
    </source>
</reference>
<accession>A0ABP8LM68</accession>
<dbReference type="Pfam" id="PF01970">
    <property type="entry name" value="TctA"/>
    <property type="match status" value="1"/>
</dbReference>
<dbReference type="PANTHER" id="PTHR35342">
    <property type="entry name" value="TRICARBOXYLIC TRANSPORT PROTEIN"/>
    <property type="match status" value="1"/>
</dbReference>
<feature type="transmembrane region" description="Helical" evidence="1">
    <location>
        <begin position="164"/>
        <end position="183"/>
    </location>
</feature>
<feature type="transmembrane region" description="Helical" evidence="1">
    <location>
        <begin position="352"/>
        <end position="377"/>
    </location>
</feature>
<keyword evidence="4" id="KW-1185">Reference proteome</keyword>
<comment type="caution">
    <text evidence="3">The sequence shown here is derived from an EMBL/GenBank/DDBJ whole genome shotgun (WGS) entry which is preliminary data.</text>
</comment>
<feature type="transmembrane region" description="Helical" evidence="1">
    <location>
        <begin position="136"/>
        <end position="158"/>
    </location>
</feature>
<feature type="transmembrane region" description="Helical" evidence="1">
    <location>
        <begin position="257"/>
        <end position="278"/>
    </location>
</feature>
<feature type="transmembrane region" description="Helical" evidence="1">
    <location>
        <begin position="102"/>
        <end position="129"/>
    </location>
</feature>
<keyword evidence="1" id="KW-1133">Transmembrane helix</keyword>
<feature type="transmembrane region" description="Helical" evidence="1">
    <location>
        <begin position="195"/>
        <end position="221"/>
    </location>
</feature>
<name>A0ABP8LM68_9MICO</name>
<organism evidence="3 4">
    <name type="scientific">Georgenia halophila</name>
    <dbReference type="NCBI Taxonomy" id="620889"/>
    <lineage>
        <taxon>Bacteria</taxon>
        <taxon>Bacillati</taxon>
        <taxon>Actinomycetota</taxon>
        <taxon>Actinomycetes</taxon>
        <taxon>Micrococcales</taxon>
        <taxon>Bogoriellaceae</taxon>
        <taxon>Georgenia</taxon>
    </lineage>
</organism>
<proteinExistence type="predicted"/>
<feature type="transmembrane region" description="Helical" evidence="1">
    <location>
        <begin position="413"/>
        <end position="429"/>
    </location>
</feature>